<name>A0A1Y2D4S2_9FUNG</name>
<dbReference type="GO" id="GO:0006888">
    <property type="term" value="P:endoplasmic reticulum to Golgi vesicle-mediated transport"/>
    <property type="evidence" value="ECO:0007669"/>
    <property type="project" value="TreeGrafter"/>
</dbReference>
<evidence type="ECO:0000259" key="8">
    <source>
        <dbReference type="PROSITE" id="PS51328"/>
    </source>
</evidence>
<dbReference type="PANTHER" id="PTHR12223">
    <property type="entry name" value="VESICULAR MANNOSE-BINDING LECTIN"/>
    <property type="match status" value="1"/>
</dbReference>
<dbReference type="Pfam" id="PF03388">
    <property type="entry name" value="Lectin_leg-like"/>
    <property type="match status" value="1"/>
</dbReference>
<evidence type="ECO:0000256" key="2">
    <source>
        <dbReference type="ARBA" id="ARBA00022692"/>
    </source>
</evidence>
<dbReference type="STRING" id="329046.A0A1Y2D4S2"/>
<gene>
    <name evidence="9" type="ORF">BCR33DRAFT_760983</name>
</gene>
<keyword evidence="5" id="KW-0472">Membrane</keyword>
<dbReference type="AlphaFoldDB" id="A0A1Y2D4S2"/>
<dbReference type="PANTHER" id="PTHR12223:SF28">
    <property type="entry name" value="LECTIN, MANNOSE BINDING 1 LIKE"/>
    <property type="match status" value="1"/>
</dbReference>
<feature type="chain" id="PRO_5012914792" description="L-type lectin-like domain-containing protein" evidence="7">
    <location>
        <begin position="16"/>
        <end position="463"/>
    </location>
</feature>
<comment type="caution">
    <text evidence="9">The sequence shown here is derived from an EMBL/GenBank/DDBJ whole genome shotgun (WGS) entry which is preliminary data.</text>
</comment>
<dbReference type="GO" id="GO:0005793">
    <property type="term" value="C:endoplasmic reticulum-Golgi intermediate compartment"/>
    <property type="evidence" value="ECO:0007669"/>
    <property type="project" value="TreeGrafter"/>
</dbReference>
<dbReference type="InterPro" id="IPR005052">
    <property type="entry name" value="Lectin_leg"/>
</dbReference>
<evidence type="ECO:0000256" key="3">
    <source>
        <dbReference type="ARBA" id="ARBA00022729"/>
    </source>
</evidence>
<keyword evidence="6" id="KW-0175">Coiled coil</keyword>
<feature type="domain" description="L-type lectin-like" evidence="8">
    <location>
        <begin position="47"/>
        <end position="274"/>
    </location>
</feature>
<dbReference type="InterPro" id="IPR051136">
    <property type="entry name" value="Intracellular_Lectin-GPT"/>
</dbReference>
<dbReference type="EMBL" id="MCGO01000001">
    <property type="protein sequence ID" value="ORY53585.1"/>
    <property type="molecule type" value="Genomic_DNA"/>
</dbReference>
<evidence type="ECO:0000256" key="6">
    <source>
        <dbReference type="SAM" id="Coils"/>
    </source>
</evidence>
<reference evidence="9 10" key="1">
    <citation type="submission" date="2016-07" db="EMBL/GenBank/DDBJ databases">
        <title>Pervasive Adenine N6-methylation of Active Genes in Fungi.</title>
        <authorList>
            <consortium name="DOE Joint Genome Institute"/>
            <person name="Mondo S.J."/>
            <person name="Dannebaum R.O."/>
            <person name="Kuo R.C."/>
            <person name="Labutti K."/>
            <person name="Haridas S."/>
            <person name="Kuo A."/>
            <person name="Salamov A."/>
            <person name="Ahrendt S.R."/>
            <person name="Lipzen A."/>
            <person name="Sullivan W."/>
            <person name="Andreopoulos W.B."/>
            <person name="Clum A."/>
            <person name="Lindquist E."/>
            <person name="Daum C."/>
            <person name="Ramamoorthy G.K."/>
            <person name="Gryganskyi A."/>
            <person name="Culley D."/>
            <person name="Magnuson J.K."/>
            <person name="James T.Y."/>
            <person name="O'Malley M.A."/>
            <person name="Stajich J.E."/>
            <person name="Spatafora J.W."/>
            <person name="Visel A."/>
            <person name="Grigoriev I.V."/>
        </authorList>
    </citation>
    <scope>NUCLEOTIDE SEQUENCE [LARGE SCALE GENOMIC DNA]</scope>
    <source>
        <strain evidence="9 10">JEL800</strain>
    </source>
</reference>
<dbReference type="InterPro" id="IPR013320">
    <property type="entry name" value="ConA-like_dom_sf"/>
</dbReference>
<accession>A0A1Y2D4S2</accession>
<feature type="coiled-coil region" evidence="6">
    <location>
        <begin position="376"/>
        <end position="410"/>
    </location>
</feature>
<dbReference type="GO" id="GO:0000139">
    <property type="term" value="C:Golgi membrane"/>
    <property type="evidence" value="ECO:0007669"/>
    <property type="project" value="TreeGrafter"/>
</dbReference>
<evidence type="ECO:0000256" key="5">
    <source>
        <dbReference type="ARBA" id="ARBA00023136"/>
    </source>
</evidence>
<dbReference type="PROSITE" id="PS51328">
    <property type="entry name" value="L_LECTIN_LIKE"/>
    <property type="match status" value="1"/>
</dbReference>
<organism evidence="9 10">
    <name type="scientific">Rhizoclosmatium globosum</name>
    <dbReference type="NCBI Taxonomy" id="329046"/>
    <lineage>
        <taxon>Eukaryota</taxon>
        <taxon>Fungi</taxon>
        <taxon>Fungi incertae sedis</taxon>
        <taxon>Chytridiomycota</taxon>
        <taxon>Chytridiomycota incertae sedis</taxon>
        <taxon>Chytridiomycetes</taxon>
        <taxon>Chytridiales</taxon>
        <taxon>Chytriomycetaceae</taxon>
        <taxon>Rhizoclosmatium</taxon>
    </lineage>
</organism>
<keyword evidence="4" id="KW-1133">Transmembrane helix</keyword>
<protein>
    <recommendedName>
        <fullName evidence="8">L-type lectin-like domain-containing protein</fullName>
    </recommendedName>
</protein>
<sequence>MRTVLLAVLAAVARATEPPKAGDHVSASSNVVDDATLDAVGHGQLDRRYDYKQSLKKPFFVFPNHETGNKIPFYDFSGDALVTNDYVRLTPSLPNQSGALWREEPNQHKEFQIHFAFRASGRGYAGGEGLALWYTANKGVKGDVMGAQDFFKGLGLIFSTSSRKDNRFSPYIYAVLNDGTKQIASRTPQTHEILGGCMRDYRNTPHPVWVRVTYKRRQLRVDVDLYKDGYKFEECFRAKDVDLPPGYYFGATAKTGAHDVFDDHDVLGLEVFEVHPHPRKSKSKFQDEFKLDPKAEKNFKQAQAAVEEVQQELQSAGILESEGEAVFNPQLVQSLQENQFKIIEALNQLEQKVNLAPNTASASSRAEAADAVRSSVEPVNNKVEGIKKKIDELELKLDALDRDIQQLFHVIRGSSSQSAQKLSDIGKKVEEGHEKIKTAHEYIGSGAAVKNSGGDSGSFAICD</sequence>
<dbReference type="Gene3D" id="2.60.120.200">
    <property type="match status" value="1"/>
</dbReference>
<keyword evidence="2" id="KW-0812">Transmembrane</keyword>
<proteinExistence type="predicted"/>
<evidence type="ECO:0000256" key="4">
    <source>
        <dbReference type="ARBA" id="ARBA00022989"/>
    </source>
</evidence>
<feature type="signal peptide" evidence="7">
    <location>
        <begin position="1"/>
        <end position="15"/>
    </location>
</feature>
<evidence type="ECO:0000256" key="7">
    <source>
        <dbReference type="SAM" id="SignalP"/>
    </source>
</evidence>
<dbReference type="Proteomes" id="UP000193642">
    <property type="component" value="Unassembled WGS sequence"/>
</dbReference>
<evidence type="ECO:0000256" key="1">
    <source>
        <dbReference type="ARBA" id="ARBA00004479"/>
    </source>
</evidence>
<dbReference type="GO" id="GO:0005537">
    <property type="term" value="F:D-mannose binding"/>
    <property type="evidence" value="ECO:0007669"/>
    <property type="project" value="TreeGrafter"/>
</dbReference>
<dbReference type="GO" id="GO:0005789">
    <property type="term" value="C:endoplasmic reticulum membrane"/>
    <property type="evidence" value="ECO:0007669"/>
    <property type="project" value="TreeGrafter"/>
</dbReference>
<dbReference type="GO" id="GO:0030134">
    <property type="term" value="C:COPII-coated ER to Golgi transport vesicle"/>
    <property type="evidence" value="ECO:0007669"/>
    <property type="project" value="TreeGrafter"/>
</dbReference>
<evidence type="ECO:0000313" key="9">
    <source>
        <dbReference type="EMBL" id="ORY53585.1"/>
    </source>
</evidence>
<keyword evidence="3 7" id="KW-0732">Signal</keyword>
<dbReference type="OrthoDB" id="10265193at2759"/>
<comment type="subcellular location">
    <subcellularLocation>
        <location evidence="1">Membrane</location>
        <topology evidence="1">Single-pass type I membrane protein</topology>
    </subcellularLocation>
</comment>
<keyword evidence="10" id="KW-1185">Reference proteome</keyword>
<dbReference type="SUPFAM" id="SSF49899">
    <property type="entry name" value="Concanavalin A-like lectins/glucanases"/>
    <property type="match status" value="1"/>
</dbReference>
<evidence type="ECO:0000313" key="10">
    <source>
        <dbReference type="Proteomes" id="UP000193642"/>
    </source>
</evidence>